<name>A6NV33_9FIRM</name>
<evidence type="ECO:0000313" key="3">
    <source>
        <dbReference type="Proteomes" id="UP000003639"/>
    </source>
</evidence>
<evidence type="ECO:0000313" key="2">
    <source>
        <dbReference type="EMBL" id="EDN00234.1"/>
    </source>
</evidence>
<dbReference type="EMBL" id="AAXG02000012">
    <property type="protein sequence ID" value="EDN00234.1"/>
    <property type="molecule type" value="Genomic_DNA"/>
</dbReference>
<feature type="transmembrane region" description="Helical" evidence="1">
    <location>
        <begin position="58"/>
        <end position="79"/>
    </location>
</feature>
<reference evidence="2 3" key="2">
    <citation type="submission" date="2007-06" db="EMBL/GenBank/DDBJ databases">
        <title>Draft genome sequence of Pseudoflavonifractor capillosus ATCC 29799.</title>
        <authorList>
            <person name="Sudarsanam P."/>
            <person name="Ley R."/>
            <person name="Guruge J."/>
            <person name="Turnbaugh P.J."/>
            <person name="Mahowald M."/>
            <person name="Liep D."/>
            <person name="Gordon J."/>
        </authorList>
    </citation>
    <scope>NUCLEOTIDE SEQUENCE [LARGE SCALE GENOMIC DNA]</scope>
    <source>
        <strain evidence="2 3">ATCC 29799</strain>
    </source>
</reference>
<dbReference type="Proteomes" id="UP000003639">
    <property type="component" value="Unassembled WGS sequence"/>
</dbReference>
<keyword evidence="1" id="KW-1133">Transmembrane helix</keyword>
<dbReference type="STRING" id="411467.BACCAP_02068"/>
<sequence>MTTIQTYALNALLGIPQTAIQIWVFLRLFYVRRPVCYGVTYTLAMLGIQFLYGAAETVWAGAYLSASRIAVTLAAVVVIPCCFSREGKGKTILFGISQMALMLLADLMYSRSLTVLLGDNVLNELLLHPVLLTAIKLLYALFLLLLNFGFCSIWSRLVSHGEAGWDAPFLLFILGQCVSIIMLEYFIWTLTPEMPLTLSLLCLLVGVLLVSGVVLLRLFAQAKVLPRPGASADAGASAGPAACQARVSWRPTPDRWDS</sequence>
<proteinExistence type="predicted"/>
<feature type="transmembrane region" description="Helical" evidence="1">
    <location>
        <begin position="35"/>
        <end position="52"/>
    </location>
</feature>
<dbReference type="RefSeq" id="WP_006572607.1">
    <property type="nucleotide sequence ID" value="NZ_AAXG02000012.1"/>
</dbReference>
<dbReference type="AlphaFoldDB" id="A6NV33"/>
<feature type="transmembrane region" description="Helical" evidence="1">
    <location>
        <begin position="91"/>
        <end position="110"/>
    </location>
</feature>
<keyword evidence="1" id="KW-0812">Transmembrane</keyword>
<evidence type="ECO:0000256" key="1">
    <source>
        <dbReference type="SAM" id="Phobius"/>
    </source>
</evidence>
<keyword evidence="1" id="KW-0472">Membrane</keyword>
<feature type="transmembrane region" description="Helical" evidence="1">
    <location>
        <begin position="194"/>
        <end position="219"/>
    </location>
</feature>
<accession>A6NV33</accession>
<organism evidence="2 3">
    <name type="scientific">Pseudoflavonifractor capillosus ATCC 29799</name>
    <dbReference type="NCBI Taxonomy" id="411467"/>
    <lineage>
        <taxon>Bacteria</taxon>
        <taxon>Bacillati</taxon>
        <taxon>Bacillota</taxon>
        <taxon>Clostridia</taxon>
        <taxon>Eubacteriales</taxon>
        <taxon>Oscillospiraceae</taxon>
        <taxon>Pseudoflavonifractor</taxon>
    </lineage>
</organism>
<feature type="transmembrane region" description="Helical" evidence="1">
    <location>
        <begin position="130"/>
        <end position="155"/>
    </location>
</feature>
<reference evidence="2 3" key="1">
    <citation type="submission" date="2007-04" db="EMBL/GenBank/DDBJ databases">
        <authorList>
            <person name="Fulton L."/>
            <person name="Clifton S."/>
            <person name="Fulton B."/>
            <person name="Xu J."/>
            <person name="Minx P."/>
            <person name="Pepin K.H."/>
            <person name="Johnson M."/>
            <person name="Thiruvilangam P."/>
            <person name="Bhonagiri V."/>
            <person name="Nash W.E."/>
            <person name="Mardis E.R."/>
            <person name="Wilson R.K."/>
        </authorList>
    </citation>
    <scope>NUCLEOTIDE SEQUENCE [LARGE SCALE GENOMIC DNA]</scope>
    <source>
        <strain evidence="2 3">ATCC 29799</strain>
    </source>
</reference>
<gene>
    <name evidence="2" type="ORF">BACCAP_02068</name>
</gene>
<feature type="transmembrane region" description="Helical" evidence="1">
    <location>
        <begin position="167"/>
        <end position="188"/>
    </location>
</feature>
<feature type="transmembrane region" description="Helical" evidence="1">
    <location>
        <begin position="6"/>
        <end position="26"/>
    </location>
</feature>
<keyword evidence="3" id="KW-1185">Reference proteome</keyword>
<comment type="caution">
    <text evidence="2">The sequence shown here is derived from an EMBL/GenBank/DDBJ whole genome shotgun (WGS) entry which is preliminary data.</text>
</comment>
<protein>
    <submittedName>
        <fullName evidence="2">Uncharacterized protein</fullName>
    </submittedName>
</protein>